<dbReference type="VEuPathDB" id="FungiDB:H257_17447"/>
<dbReference type="GO" id="GO:0006508">
    <property type="term" value="P:proteolysis"/>
    <property type="evidence" value="ECO:0007669"/>
    <property type="project" value="UniProtKB-KW"/>
</dbReference>
<protein>
    <recommendedName>
        <fullName evidence="10">Peptidase M28 domain-containing protein</fullName>
    </recommendedName>
</protein>
<accession>A0A397BB77</accession>
<proteinExistence type="inferred from homology"/>
<evidence type="ECO:0000256" key="9">
    <source>
        <dbReference type="SAM" id="SignalP"/>
    </source>
</evidence>
<dbReference type="Gene3D" id="3.40.630.10">
    <property type="entry name" value="Zn peptidases"/>
    <property type="match status" value="1"/>
</dbReference>
<keyword evidence="6" id="KW-0378">Hydrolase</keyword>
<evidence type="ECO:0000259" key="10">
    <source>
        <dbReference type="Pfam" id="PF04389"/>
    </source>
</evidence>
<dbReference type="InterPro" id="IPR045175">
    <property type="entry name" value="M28_fam"/>
</dbReference>
<evidence type="ECO:0000313" key="11">
    <source>
        <dbReference type="EMBL" id="RHY15887.1"/>
    </source>
</evidence>
<evidence type="ECO:0000256" key="3">
    <source>
        <dbReference type="ARBA" id="ARBA00022670"/>
    </source>
</evidence>
<dbReference type="GO" id="GO:0004177">
    <property type="term" value="F:aminopeptidase activity"/>
    <property type="evidence" value="ECO:0007669"/>
    <property type="project" value="UniProtKB-KW"/>
</dbReference>
<organism evidence="11 12">
    <name type="scientific">Aphanomyces astaci</name>
    <name type="common">Crayfish plague agent</name>
    <dbReference type="NCBI Taxonomy" id="112090"/>
    <lineage>
        <taxon>Eukaryota</taxon>
        <taxon>Sar</taxon>
        <taxon>Stramenopiles</taxon>
        <taxon>Oomycota</taxon>
        <taxon>Saprolegniomycetes</taxon>
        <taxon>Saprolegniales</taxon>
        <taxon>Verrucalvaceae</taxon>
        <taxon>Aphanomyces</taxon>
    </lineage>
</organism>
<dbReference type="PANTHER" id="PTHR12147:SF56">
    <property type="entry name" value="AMINOPEPTIDASE YDR415C-RELATED"/>
    <property type="match status" value="1"/>
</dbReference>
<evidence type="ECO:0000256" key="4">
    <source>
        <dbReference type="ARBA" id="ARBA00022723"/>
    </source>
</evidence>
<feature type="signal peptide" evidence="9">
    <location>
        <begin position="1"/>
        <end position="16"/>
    </location>
</feature>
<evidence type="ECO:0000256" key="7">
    <source>
        <dbReference type="ARBA" id="ARBA00022833"/>
    </source>
</evidence>
<name>A0A397BB77_APHAT</name>
<dbReference type="InterPro" id="IPR007484">
    <property type="entry name" value="Peptidase_M28"/>
</dbReference>
<sequence>MKFALLSAATAAVAFASSEHDGKRLIRLSADHSEWMTNAQVEDLALRDIGFLDDTDGDWTRALELGVVRQAQKSTLQGRALQETSPYPIVATYPKLVRGVTAKIQTADLKRTLESFVNKFTNRLYNSTEGAQSCGWIYGQVAELASTVVANTNVKVTVRQFAHPWGQYSVIARVEPTTIVKDDIIILSAHQDSINSRDRRDIVKRKIAPGADDDGSGTVTILETLKYLLVTPEWTPIRPVEFHWYAAEEVGKLGSLAVAAEYAKANTAVYAQMQQDMTGYVRPGTTPVVNMISDFTNKNLNTFLETLIATYVGLPVTHSVCKYGCSDHFSWNVSGYPSSYPFETKLKDMNPNMHSQNDTIDTINFNHMADFTKLSIAYVVELTQDGATGDWYIVTNGYTVTIGSSNSYVLDSNLPALTKTPKRTRRSPSGAAKRTPLWDDNGVAALFRLRYKSQLSARFYSKNNADKKTAYVMLAAELSVATEKEYSVAQVQDKVCRVDDYHNSVHWL</sequence>
<reference evidence="11 12" key="1">
    <citation type="submission" date="2018-08" db="EMBL/GenBank/DDBJ databases">
        <title>Aphanomyces genome sequencing and annotation.</title>
        <authorList>
            <person name="Minardi D."/>
            <person name="Oidtmann B."/>
            <person name="Van Der Giezen M."/>
            <person name="Studholme D.J."/>
        </authorList>
    </citation>
    <scope>NUCLEOTIDE SEQUENCE [LARGE SCALE GENOMIC DNA]</scope>
    <source>
        <strain evidence="11 12">Kv</strain>
    </source>
</reference>
<dbReference type="Proteomes" id="UP000265427">
    <property type="component" value="Unassembled WGS sequence"/>
</dbReference>
<gene>
    <name evidence="11" type="ORF">DYB36_005822</name>
</gene>
<dbReference type="VEuPathDB" id="FungiDB:H257_11093"/>
<dbReference type="GO" id="GO:0046872">
    <property type="term" value="F:metal ion binding"/>
    <property type="evidence" value="ECO:0007669"/>
    <property type="project" value="UniProtKB-KW"/>
</dbReference>
<dbReference type="PANTHER" id="PTHR12147">
    <property type="entry name" value="METALLOPEPTIDASE M28 FAMILY MEMBER"/>
    <property type="match status" value="1"/>
</dbReference>
<keyword evidence="2" id="KW-0031">Aminopeptidase</keyword>
<keyword evidence="5 9" id="KW-0732">Signal</keyword>
<dbReference type="EMBL" id="QUSZ01004093">
    <property type="protein sequence ID" value="RHY15887.1"/>
    <property type="molecule type" value="Genomic_DNA"/>
</dbReference>
<evidence type="ECO:0000256" key="8">
    <source>
        <dbReference type="ARBA" id="ARBA00043962"/>
    </source>
</evidence>
<feature type="chain" id="PRO_5017412302" description="Peptidase M28 domain-containing protein" evidence="9">
    <location>
        <begin position="17"/>
        <end position="508"/>
    </location>
</feature>
<dbReference type="SUPFAM" id="SSF53187">
    <property type="entry name" value="Zn-dependent exopeptidases"/>
    <property type="match status" value="1"/>
</dbReference>
<comment type="similarity">
    <text evidence="8">Belongs to the peptidase M28 family. M28E subfamily.</text>
</comment>
<dbReference type="AlphaFoldDB" id="A0A397BB77"/>
<evidence type="ECO:0000256" key="1">
    <source>
        <dbReference type="ARBA" id="ARBA00001947"/>
    </source>
</evidence>
<evidence type="ECO:0000256" key="2">
    <source>
        <dbReference type="ARBA" id="ARBA00022438"/>
    </source>
</evidence>
<evidence type="ECO:0000256" key="6">
    <source>
        <dbReference type="ARBA" id="ARBA00022801"/>
    </source>
</evidence>
<feature type="domain" description="Peptidase M28" evidence="10">
    <location>
        <begin position="170"/>
        <end position="378"/>
    </location>
</feature>
<comment type="caution">
    <text evidence="11">The sequence shown here is derived from an EMBL/GenBank/DDBJ whole genome shotgun (WGS) entry which is preliminary data.</text>
</comment>
<keyword evidence="4" id="KW-0479">Metal-binding</keyword>
<evidence type="ECO:0000256" key="5">
    <source>
        <dbReference type="ARBA" id="ARBA00022729"/>
    </source>
</evidence>
<keyword evidence="3" id="KW-0645">Protease</keyword>
<keyword evidence="7" id="KW-0862">Zinc</keyword>
<dbReference type="Pfam" id="PF04389">
    <property type="entry name" value="Peptidase_M28"/>
    <property type="match status" value="1"/>
</dbReference>
<evidence type="ECO:0000313" key="12">
    <source>
        <dbReference type="Proteomes" id="UP000265427"/>
    </source>
</evidence>
<dbReference type="GO" id="GO:0008235">
    <property type="term" value="F:metalloexopeptidase activity"/>
    <property type="evidence" value="ECO:0007669"/>
    <property type="project" value="InterPro"/>
</dbReference>
<comment type="cofactor">
    <cofactor evidence="1">
        <name>Zn(2+)</name>
        <dbReference type="ChEBI" id="CHEBI:29105"/>
    </cofactor>
</comment>